<name>A0A316FY44_9GAMM</name>
<organism evidence="4 5">
    <name type="scientific">Pleionea mediterranea</name>
    <dbReference type="NCBI Taxonomy" id="523701"/>
    <lineage>
        <taxon>Bacteria</taxon>
        <taxon>Pseudomonadati</taxon>
        <taxon>Pseudomonadota</taxon>
        <taxon>Gammaproteobacteria</taxon>
        <taxon>Oceanospirillales</taxon>
        <taxon>Pleioneaceae</taxon>
        <taxon>Pleionea</taxon>
    </lineage>
</organism>
<comment type="caution">
    <text evidence="4">The sequence shown here is derived from an EMBL/GenBank/DDBJ whole genome shotgun (WGS) entry which is preliminary data.</text>
</comment>
<gene>
    <name evidence="4" type="ORF">C8D97_103160</name>
</gene>
<dbReference type="InterPro" id="IPR045670">
    <property type="entry name" value="DUF5916"/>
</dbReference>
<evidence type="ECO:0000259" key="3">
    <source>
        <dbReference type="Pfam" id="PF19313"/>
    </source>
</evidence>
<proteinExistence type="predicted"/>
<evidence type="ECO:0000256" key="1">
    <source>
        <dbReference type="SAM" id="MobiDB-lite"/>
    </source>
</evidence>
<evidence type="ECO:0000313" key="5">
    <source>
        <dbReference type="Proteomes" id="UP000245790"/>
    </source>
</evidence>
<dbReference type="Proteomes" id="UP000245790">
    <property type="component" value="Unassembled WGS sequence"/>
</dbReference>
<dbReference type="Pfam" id="PF06452">
    <property type="entry name" value="CBM9_1"/>
    <property type="match status" value="1"/>
</dbReference>
<dbReference type="GO" id="GO:0016052">
    <property type="term" value="P:carbohydrate catabolic process"/>
    <property type="evidence" value="ECO:0007669"/>
    <property type="project" value="InterPro"/>
</dbReference>
<keyword evidence="5" id="KW-1185">Reference proteome</keyword>
<feature type="region of interest" description="Disordered" evidence="1">
    <location>
        <begin position="467"/>
        <end position="497"/>
    </location>
</feature>
<reference evidence="4 5" key="1">
    <citation type="submission" date="2018-05" db="EMBL/GenBank/DDBJ databases">
        <title>Genomic Encyclopedia of Type Strains, Phase IV (KMG-IV): sequencing the most valuable type-strain genomes for metagenomic binning, comparative biology and taxonomic classification.</title>
        <authorList>
            <person name="Goeker M."/>
        </authorList>
    </citation>
    <scope>NUCLEOTIDE SEQUENCE [LARGE SCALE GENOMIC DNA]</scope>
    <source>
        <strain evidence="4 5">DSM 25350</strain>
    </source>
</reference>
<evidence type="ECO:0000259" key="2">
    <source>
        <dbReference type="Pfam" id="PF06452"/>
    </source>
</evidence>
<dbReference type="RefSeq" id="WP_170115140.1">
    <property type="nucleotide sequence ID" value="NZ_QGGU01000003.1"/>
</dbReference>
<dbReference type="SUPFAM" id="SSF49344">
    <property type="entry name" value="CBD9-like"/>
    <property type="match status" value="1"/>
</dbReference>
<sequence>MPLSVVSRLVVKPSCHPGGQNRKKQFKNVVALFFTAILGFSSPVFSAQPQSKVKQHFDLPNLTHSIELDGELNEAVWQQANTVELRYENDPGENTPAPVKTTAYYFEDGETLYIGFDAKTPPGDNIRANFNDRDGSWNDDQVSIIVDTFNDERRAYQFFLNPLGVQSDSIIDDVNKNEDISWDAIWDGAGAINDSGYTVEMAIPLRALRFNENLKQQIWGIEFIRFYPREKRYRLSSMPRDRNSACNLCQLDKISGFKSIISNRNLNLVPSLTTLKTETRDDVNQSNWQSDGVDSELSADIRWGINQDLYLNATINPDFSQVEADSAKLSVNNTFSLFFPEKRAFFLDGADYFNTPNQLVYTRNIATPDYGVKLTGKSNSHTYGVIAANDSQTQFISPSSQGSRVVELEGESDVFISRWRSDIGERHSIGGLVTHRSANDYRNQVVAVDGLYWFTENDSLEWQITHTSSKTPEANSDSGSGSDSNSEQNDIANTSGQSVTLRYEHQDRDWRWFVHHVDFDEDFRADLGFITRVDFSRSLIGARRFWYFSGDDFLTRMNIHSDYDITKDQHGQLLEEEVEVWFNFSGQHQFEGWFGGGRRERFITQDFELEFIDGVDRDAPDYQPEFHQFTISDSFYETFYSTGLFIRPVAHIKVGFRGNFGDRIDVRNVQLGKQYELSPELEWLINRNAKLGINYTHNRLNVDGGELFNAEIVNFKLTYQQNVRQRIKLTAQYFDIERNPERYGDRYRVVADPLQYFIEQPNQRSKDLALQLLYSYKVNPQTLVFVGYSTHGYQDDDISGIEQDQRSLFAKFSYAFQI</sequence>
<feature type="compositionally biased region" description="Low complexity" evidence="1">
    <location>
        <begin position="475"/>
        <end position="486"/>
    </location>
</feature>
<dbReference type="GO" id="GO:0004553">
    <property type="term" value="F:hydrolase activity, hydrolyzing O-glycosyl compounds"/>
    <property type="evidence" value="ECO:0007669"/>
    <property type="project" value="InterPro"/>
</dbReference>
<dbReference type="Pfam" id="PF19313">
    <property type="entry name" value="DUF5916"/>
    <property type="match status" value="1"/>
</dbReference>
<dbReference type="GO" id="GO:0030246">
    <property type="term" value="F:carbohydrate binding"/>
    <property type="evidence" value="ECO:0007669"/>
    <property type="project" value="InterPro"/>
</dbReference>
<feature type="domain" description="Carbohydrate-binding" evidence="2">
    <location>
        <begin position="68"/>
        <end position="223"/>
    </location>
</feature>
<evidence type="ECO:0000313" key="4">
    <source>
        <dbReference type="EMBL" id="PWK53333.1"/>
    </source>
</evidence>
<dbReference type="AlphaFoldDB" id="A0A316FY44"/>
<protein>
    <submittedName>
        <fullName evidence="4">Carbohydrate binding protein with CBM9 domain</fullName>
    </submittedName>
</protein>
<feature type="domain" description="DUF5916" evidence="3">
    <location>
        <begin position="292"/>
        <end position="367"/>
    </location>
</feature>
<dbReference type="InterPro" id="IPR010502">
    <property type="entry name" value="Carb-bd_dom_fam9"/>
</dbReference>
<dbReference type="EMBL" id="QGGU01000003">
    <property type="protein sequence ID" value="PWK53333.1"/>
    <property type="molecule type" value="Genomic_DNA"/>
</dbReference>
<accession>A0A316FY44</accession>
<dbReference type="Gene3D" id="2.60.40.1190">
    <property type="match status" value="1"/>
</dbReference>
<feature type="compositionally biased region" description="Polar residues" evidence="1">
    <location>
        <begin position="487"/>
        <end position="497"/>
    </location>
</feature>
<dbReference type="CDD" id="cd09618">
    <property type="entry name" value="CBM9_like_2"/>
    <property type="match status" value="1"/>
</dbReference>